<evidence type="ECO:0000256" key="8">
    <source>
        <dbReference type="ARBA" id="ARBA00023136"/>
    </source>
</evidence>
<feature type="domain" description="Glycosyl hydrolase family 63 C-terminal" evidence="13">
    <location>
        <begin position="1"/>
        <end position="90"/>
    </location>
</feature>
<feature type="compositionally biased region" description="Basic residues" evidence="12">
    <location>
        <begin position="110"/>
        <end position="119"/>
    </location>
</feature>
<comment type="subcellular location">
    <subcellularLocation>
        <location evidence="1">Endoplasmic reticulum membrane</location>
        <topology evidence="1">Single-pass type II membrane protein</topology>
    </subcellularLocation>
</comment>
<feature type="compositionally biased region" description="Pro residues" evidence="12">
    <location>
        <begin position="122"/>
        <end position="133"/>
    </location>
</feature>
<dbReference type="Proteomes" id="UP000198287">
    <property type="component" value="Unassembled WGS sequence"/>
</dbReference>
<dbReference type="OrthoDB" id="410058at2759"/>
<keyword evidence="3" id="KW-0812">Transmembrane</keyword>
<evidence type="ECO:0000256" key="9">
    <source>
        <dbReference type="ARBA" id="ARBA00023180"/>
    </source>
</evidence>
<dbReference type="Pfam" id="PF03200">
    <property type="entry name" value="Glyco_hydro_63"/>
    <property type="match status" value="1"/>
</dbReference>
<evidence type="ECO:0000256" key="5">
    <source>
        <dbReference type="ARBA" id="ARBA00022824"/>
    </source>
</evidence>
<evidence type="ECO:0000256" key="11">
    <source>
        <dbReference type="ARBA" id="ARBA00038888"/>
    </source>
</evidence>
<evidence type="ECO:0000256" key="3">
    <source>
        <dbReference type="ARBA" id="ARBA00022692"/>
    </source>
</evidence>
<dbReference type="InterPro" id="IPR012341">
    <property type="entry name" value="6hp_glycosidase-like_sf"/>
</dbReference>
<evidence type="ECO:0000259" key="13">
    <source>
        <dbReference type="Pfam" id="PF03200"/>
    </source>
</evidence>
<dbReference type="EC" id="3.2.1.106" evidence="11"/>
<protein>
    <recommendedName>
        <fullName evidence="11">mannosyl-oligosaccharide glucosidase</fullName>
        <ecNumber evidence="11">3.2.1.106</ecNumber>
    </recommendedName>
</protein>
<name>A0A226CZ37_FOLCA</name>
<dbReference type="GO" id="GO:0006487">
    <property type="term" value="P:protein N-linked glycosylation"/>
    <property type="evidence" value="ECO:0007669"/>
    <property type="project" value="TreeGrafter"/>
</dbReference>
<dbReference type="Gene3D" id="1.50.10.10">
    <property type="match status" value="1"/>
</dbReference>
<dbReference type="AlphaFoldDB" id="A0A226CZ37"/>
<evidence type="ECO:0000256" key="2">
    <source>
        <dbReference type="ARBA" id="ARBA00010833"/>
    </source>
</evidence>
<accession>A0A226CZ37</accession>
<keyword evidence="15" id="KW-1185">Reference proteome</keyword>
<keyword evidence="8" id="KW-0472">Membrane</keyword>
<dbReference type="InterPro" id="IPR008928">
    <property type="entry name" value="6-hairpin_glycosidase_sf"/>
</dbReference>
<dbReference type="GO" id="GO:0009311">
    <property type="term" value="P:oligosaccharide metabolic process"/>
    <property type="evidence" value="ECO:0007669"/>
    <property type="project" value="InterPro"/>
</dbReference>
<dbReference type="STRING" id="158441.A0A226CZ37"/>
<organism evidence="14 15">
    <name type="scientific">Folsomia candida</name>
    <name type="common">Springtail</name>
    <dbReference type="NCBI Taxonomy" id="158441"/>
    <lineage>
        <taxon>Eukaryota</taxon>
        <taxon>Metazoa</taxon>
        <taxon>Ecdysozoa</taxon>
        <taxon>Arthropoda</taxon>
        <taxon>Hexapoda</taxon>
        <taxon>Collembola</taxon>
        <taxon>Entomobryomorpha</taxon>
        <taxon>Isotomoidea</taxon>
        <taxon>Isotomidae</taxon>
        <taxon>Proisotominae</taxon>
        <taxon>Folsomia</taxon>
    </lineage>
</organism>
<dbReference type="EMBL" id="LNIX01000045">
    <property type="protein sequence ID" value="OXA38572.1"/>
    <property type="molecule type" value="Genomic_DNA"/>
</dbReference>
<evidence type="ECO:0000256" key="12">
    <source>
        <dbReference type="SAM" id="MobiDB-lite"/>
    </source>
</evidence>
<comment type="similarity">
    <text evidence="2">Belongs to the glycosyl hydrolase 63 family.</text>
</comment>
<dbReference type="PANTHER" id="PTHR10412:SF11">
    <property type="entry name" value="MANNOSYL-OLIGOSACCHARIDE GLUCOSIDASE"/>
    <property type="match status" value="1"/>
</dbReference>
<comment type="caution">
    <text evidence="14">The sequence shown here is derived from an EMBL/GenBank/DDBJ whole genome shotgun (WGS) entry which is preliminary data.</text>
</comment>
<sequence length="133" mass="15028">ALSNLIGGIGYFHGHSKVQSPYNSAPVPYWTSSLYTAVPSRSFFPRGFLWDEGFHLLLINKWNPEISIDIISHWLDMMNTEGWIPENRFLATRPCPSPGGVCRPTERRRQSSHAHHGGVRPHPTPPRMAPDQS</sequence>
<evidence type="ECO:0000313" key="14">
    <source>
        <dbReference type="EMBL" id="OXA38572.1"/>
    </source>
</evidence>
<keyword evidence="7" id="KW-1133">Transmembrane helix</keyword>
<dbReference type="InterPro" id="IPR004888">
    <property type="entry name" value="Glycoside_hydrolase_63"/>
</dbReference>
<keyword evidence="5" id="KW-0256">Endoplasmic reticulum</keyword>
<feature type="non-terminal residue" evidence="14">
    <location>
        <position position="1"/>
    </location>
</feature>
<feature type="region of interest" description="Disordered" evidence="12">
    <location>
        <begin position="95"/>
        <end position="133"/>
    </location>
</feature>
<keyword evidence="10" id="KW-0326">Glycosidase</keyword>
<evidence type="ECO:0000256" key="1">
    <source>
        <dbReference type="ARBA" id="ARBA00004648"/>
    </source>
</evidence>
<evidence type="ECO:0000256" key="10">
    <source>
        <dbReference type="ARBA" id="ARBA00023295"/>
    </source>
</evidence>
<evidence type="ECO:0000256" key="4">
    <source>
        <dbReference type="ARBA" id="ARBA00022801"/>
    </source>
</evidence>
<proteinExistence type="inferred from homology"/>
<dbReference type="GO" id="GO:0004573">
    <property type="term" value="F:Glc3Man9GlcNAc2 oligosaccharide glucosidase activity"/>
    <property type="evidence" value="ECO:0007669"/>
    <property type="project" value="UniProtKB-EC"/>
</dbReference>
<gene>
    <name evidence="14" type="ORF">Fcan01_26660</name>
</gene>
<dbReference type="InterPro" id="IPR031335">
    <property type="entry name" value="Glyco_hydro_63_C"/>
</dbReference>
<dbReference type="SUPFAM" id="SSF48208">
    <property type="entry name" value="Six-hairpin glycosidases"/>
    <property type="match status" value="1"/>
</dbReference>
<dbReference type="GO" id="GO:0005789">
    <property type="term" value="C:endoplasmic reticulum membrane"/>
    <property type="evidence" value="ECO:0007669"/>
    <property type="project" value="UniProtKB-SubCell"/>
</dbReference>
<keyword evidence="4" id="KW-0378">Hydrolase</keyword>
<evidence type="ECO:0000256" key="6">
    <source>
        <dbReference type="ARBA" id="ARBA00022968"/>
    </source>
</evidence>
<keyword evidence="6" id="KW-0735">Signal-anchor</keyword>
<evidence type="ECO:0000256" key="7">
    <source>
        <dbReference type="ARBA" id="ARBA00022989"/>
    </source>
</evidence>
<evidence type="ECO:0000313" key="15">
    <source>
        <dbReference type="Proteomes" id="UP000198287"/>
    </source>
</evidence>
<dbReference type="PANTHER" id="PTHR10412">
    <property type="entry name" value="MANNOSYL-OLIGOSACCHARIDE GLUCOSIDASE"/>
    <property type="match status" value="1"/>
</dbReference>
<reference evidence="14 15" key="1">
    <citation type="submission" date="2015-12" db="EMBL/GenBank/DDBJ databases">
        <title>The genome of Folsomia candida.</title>
        <authorList>
            <person name="Faddeeva A."/>
            <person name="Derks M.F."/>
            <person name="Anvar Y."/>
            <person name="Smit S."/>
            <person name="Van Straalen N."/>
            <person name="Roelofs D."/>
        </authorList>
    </citation>
    <scope>NUCLEOTIDE SEQUENCE [LARGE SCALE GENOMIC DNA]</scope>
    <source>
        <strain evidence="14 15">VU population</strain>
        <tissue evidence="14">Whole body</tissue>
    </source>
</reference>
<keyword evidence="9" id="KW-0325">Glycoprotein</keyword>